<dbReference type="EMBL" id="CAUJNA010000547">
    <property type="protein sequence ID" value="CAJ1378494.1"/>
    <property type="molecule type" value="Genomic_DNA"/>
</dbReference>
<dbReference type="GO" id="GO:0003729">
    <property type="term" value="F:mRNA binding"/>
    <property type="evidence" value="ECO:0007669"/>
    <property type="project" value="TreeGrafter"/>
</dbReference>
<comment type="caution">
    <text evidence="3">The sequence shown here is derived from an EMBL/GenBank/DDBJ whole genome shotgun (WGS) entry which is preliminary data.</text>
</comment>
<gene>
    <name evidence="3" type="ORF">EVOR1521_LOCUS7023</name>
</gene>
<dbReference type="PANTHER" id="PTHR47938:SF35">
    <property type="entry name" value="PENTATRICOPEPTIDE REPEAT-CONTAINING PROTEIN 4, MITOCHONDRIAL-RELATED"/>
    <property type="match status" value="1"/>
</dbReference>
<dbReference type="InterPro" id="IPR002885">
    <property type="entry name" value="PPR_rpt"/>
</dbReference>
<evidence type="ECO:0000256" key="1">
    <source>
        <dbReference type="PROSITE-ProRule" id="PRU00708"/>
    </source>
</evidence>
<accession>A0AA36MMT8</accession>
<dbReference type="AlphaFoldDB" id="A0AA36MMT8"/>
<dbReference type="Proteomes" id="UP001178507">
    <property type="component" value="Unassembled WGS sequence"/>
</dbReference>
<feature type="compositionally biased region" description="Low complexity" evidence="2">
    <location>
        <begin position="595"/>
        <end position="612"/>
    </location>
</feature>
<proteinExistence type="predicted"/>
<sequence length="728" mass="77122">MRQTPAHWRAVLEAKRRPVQSDLFALGQARCVQASIVPVNQALSVLAKCSHWRLLLLQLQPDRLGRCRLAPDLVSYNSGLAAFARAGAWLQAAELLAAFAARGARANAISRSSAASAGGEWQAALLHLGLISDIVACSTAMTVCKGQWRLPRLLLSLAPACRLMPNVVALTTAVDALRRGAWLSSVFLLKGLSGIQLDEAAFTATVSSCGPHWKAAVNLFWWGRRCGLLAASPRSAVVGGCAQASAWEQSIAVLTGARPQPSRTALAGFSSAMAACDAARRWDWGLELLQFARQGALRVDVALLNAALSSAASAWTQASLALAALARDLQPDLITWNTLVACSEWSQALEASEEVRMHWRADVVTNTALLSACEQGLQWPAAVSLVSEGQDVNVQAFTAAASACHSAGHFERALAMIEQMQRKALLPDAAVFSTALLACERLGSFTRAQAVLELSTAQRQELDAVMCGAALGAASSAAEAALADQLQELGLRALEKGPSSSSSHDAMGAGSSVPPLPKEKSAAVFNAHSTSTVEAEATQTAVVKDVEGVQWLLTAVDKEKQEKAWLAKKFEEKCAEVQALHEELQRARALLERGPTLSSVTTPVSPSQEPSPASSRGTMAQRRGLQLSVQTGKKPEAPKVQVSEPAALLRAKSSPVLAGDKEPMSALLRRRKEDWTPVQAPVPAVPAVPEVQEVPDAQGLSVSTNKVFSLFHECPASPKRVKPATVAA</sequence>
<protein>
    <recommendedName>
        <fullName evidence="5">Pentatricopeptide repeat-containing protein, chloroplastic</fullName>
    </recommendedName>
</protein>
<feature type="region of interest" description="Disordered" evidence="2">
    <location>
        <begin position="594"/>
        <end position="622"/>
    </location>
</feature>
<evidence type="ECO:0008006" key="5">
    <source>
        <dbReference type="Google" id="ProtNLM"/>
    </source>
</evidence>
<name>A0AA36MMT8_9DINO</name>
<dbReference type="PROSITE" id="PS51375">
    <property type="entry name" value="PPR"/>
    <property type="match status" value="1"/>
</dbReference>
<organism evidence="3 4">
    <name type="scientific">Effrenium voratum</name>
    <dbReference type="NCBI Taxonomy" id="2562239"/>
    <lineage>
        <taxon>Eukaryota</taxon>
        <taxon>Sar</taxon>
        <taxon>Alveolata</taxon>
        <taxon>Dinophyceae</taxon>
        <taxon>Suessiales</taxon>
        <taxon>Symbiodiniaceae</taxon>
        <taxon>Effrenium</taxon>
    </lineage>
</organism>
<feature type="repeat" description="PPR" evidence="1">
    <location>
        <begin position="393"/>
        <end position="427"/>
    </location>
</feature>
<dbReference type="InterPro" id="IPR011990">
    <property type="entry name" value="TPR-like_helical_dom_sf"/>
</dbReference>
<evidence type="ECO:0000313" key="3">
    <source>
        <dbReference type="EMBL" id="CAJ1378494.1"/>
    </source>
</evidence>
<dbReference type="PANTHER" id="PTHR47938">
    <property type="entry name" value="RESPIRATORY COMPLEX I CHAPERONE (CIA84), PUTATIVE (AFU_ORTHOLOGUE AFUA_2G06020)-RELATED"/>
    <property type="match status" value="1"/>
</dbReference>
<keyword evidence="4" id="KW-1185">Reference proteome</keyword>
<reference evidence="3" key="1">
    <citation type="submission" date="2023-08" db="EMBL/GenBank/DDBJ databases">
        <authorList>
            <person name="Chen Y."/>
            <person name="Shah S."/>
            <person name="Dougan E. K."/>
            <person name="Thang M."/>
            <person name="Chan C."/>
        </authorList>
    </citation>
    <scope>NUCLEOTIDE SEQUENCE</scope>
</reference>
<evidence type="ECO:0000256" key="2">
    <source>
        <dbReference type="SAM" id="MobiDB-lite"/>
    </source>
</evidence>
<dbReference type="Gene3D" id="1.25.40.10">
    <property type="entry name" value="Tetratricopeptide repeat domain"/>
    <property type="match status" value="2"/>
</dbReference>
<evidence type="ECO:0000313" key="4">
    <source>
        <dbReference type="Proteomes" id="UP001178507"/>
    </source>
</evidence>
<feature type="region of interest" description="Disordered" evidence="2">
    <location>
        <begin position="495"/>
        <end position="516"/>
    </location>
</feature>